<dbReference type="Proteomes" id="UP000642938">
    <property type="component" value="Unassembled WGS sequence"/>
</dbReference>
<dbReference type="EMBL" id="BMHZ01000001">
    <property type="protein sequence ID" value="GGG97666.1"/>
    <property type="molecule type" value="Genomic_DNA"/>
</dbReference>
<organism evidence="2 3">
    <name type="scientific">Pedobacter zeae</name>
    <dbReference type="NCBI Taxonomy" id="1737356"/>
    <lineage>
        <taxon>Bacteria</taxon>
        <taxon>Pseudomonadati</taxon>
        <taxon>Bacteroidota</taxon>
        <taxon>Sphingobacteriia</taxon>
        <taxon>Sphingobacteriales</taxon>
        <taxon>Sphingobacteriaceae</taxon>
        <taxon>Pedobacter</taxon>
    </lineage>
</organism>
<dbReference type="AlphaFoldDB" id="A0A7W6P5C7"/>
<dbReference type="Proteomes" id="UP000532273">
    <property type="component" value="Unassembled WGS sequence"/>
</dbReference>
<reference evidence="1" key="1">
    <citation type="journal article" date="2014" name="Int. J. Syst. Evol. Microbiol.">
        <title>Complete genome of a new Firmicutes species belonging to the dominant human colonic microbiota ('Ruminococcus bicirculans') reveals two chromosomes and a selective capacity to utilize plant glucans.</title>
        <authorList>
            <consortium name="NISC Comparative Sequencing Program"/>
            <person name="Wegmann U."/>
            <person name="Louis P."/>
            <person name="Goesmann A."/>
            <person name="Henrissat B."/>
            <person name="Duncan S.H."/>
            <person name="Flint H.J."/>
        </authorList>
    </citation>
    <scope>NUCLEOTIDE SEQUENCE</scope>
    <source>
        <strain evidence="1">CGMCC 1.15287</strain>
    </source>
</reference>
<comment type="caution">
    <text evidence="2">The sequence shown here is derived from an EMBL/GenBank/DDBJ whole genome shotgun (WGS) entry which is preliminary data.</text>
</comment>
<evidence type="ECO:0000313" key="3">
    <source>
        <dbReference type="Proteomes" id="UP000532273"/>
    </source>
</evidence>
<keyword evidence="4" id="KW-1185">Reference proteome</keyword>
<proteinExistence type="predicted"/>
<accession>A0A7W6P5C7</accession>
<evidence type="ECO:0000313" key="1">
    <source>
        <dbReference type="EMBL" id="GGG97666.1"/>
    </source>
</evidence>
<dbReference type="RefSeq" id="WP_183762114.1">
    <property type="nucleotide sequence ID" value="NZ_BMHZ01000001.1"/>
</dbReference>
<protein>
    <submittedName>
        <fullName evidence="2">Phage repressor protein C with HTH and peptisase S24 domain</fullName>
    </submittedName>
</protein>
<name>A0A7W6P5C7_9SPHI</name>
<gene>
    <name evidence="1" type="ORF">GCM10007422_09590</name>
    <name evidence="2" type="ORF">GGQ60_001674</name>
</gene>
<sequence>MKPYTERFLEIANYLVERKVVNSFNALALDLGMKSSQMSGIKNGNLDFPMKYLDVLEEKYNVNKEYVQGLSKEMWNIYKGNVKKHETNAKHLAEIHYPIEGQEENPYIELPNGQYLMVIPLVQEYAYAGYLAGYKDPEYIEQLPKHTLIVHKKHSGRYLSIEAFGDSMDDGSKESIEDGDIITGRDLPMHHWTNRFHINQYKYWIIVHKTDGILVKRILKHDFENGIILCQSLNPDKDRYPDFEINLNDVKQMLNVVNISKPVR</sequence>
<reference evidence="2 3" key="3">
    <citation type="submission" date="2020-08" db="EMBL/GenBank/DDBJ databases">
        <title>Genomic Encyclopedia of Type Strains, Phase IV (KMG-IV): sequencing the most valuable type-strain genomes for metagenomic binning, comparative biology and taxonomic classification.</title>
        <authorList>
            <person name="Goeker M."/>
        </authorList>
    </citation>
    <scope>NUCLEOTIDE SEQUENCE [LARGE SCALE GENOMIC DNA]</scope>
    <source>
        <strain evidence="2 3">DSM 100774</strain>
    </source>
</reference>
<dbReference type="EMBL" id="JACIEF010000002">
    <property type="protein sequence ID" value="MBB4107693.1"/>
    <property type="molecule type" value="Genomic_DNA"/>
</dbReference>
<reference evidence="4" key="2">
    <citation type="journal article" date="2019" name="Int. J. Syst. Evol. Microbiol.">
        <title>The Global Catalogue of Microorganisms (GCM) 10K type strain sequencing project: providing services to taxonomists for standard genome sequencing and annotation.</title>
        <authorList>
            <consortium name="The Broad Institute Genomics Platform"/>
            <consortium name="The Broad Institute Genome Sequencing Center for Infectious Disease"/>
            <person name="Wu L."/>
            <person name="Ma J."/>
        </authorList>
    </citation>
    <scope>NUCLEOTIDE SEQUENCE [LARGE SCALE GENOMIC DNA]</scope>
    <source>
        <strain evidence="4">CGMCC 1.15287</strain>
    </source>
</reference>
<reference evidence="1" key="4">
    <citation type="submission" date="2024-05" db="EMBL/GenBank/DDBJ databases">
        <authorList>
            <person name="Sun Q."/>
            <person name="Zhou Y."/>
        </authorList>
    </citation>
    <scope>NUCLEOTIDE SEQUENCE</scope>
    <source>
        <strain evidence="1">CGMCC 1.15287</strain>
    </source>
</reference>
<evidence type="ECO:0000313" key="4">
    <source>
        <dbReference type="Proteomes" id="UP000642938"/>
    </source>
</evidence>
<evidence type="ECO:0000313" key="2">
    <source>
        <dbReference type="EMBL" id="MBB4107693.1"/>
    </source>
</evidence>
<dbReference type="Gene3D" id="2.10.109.10">
    <property type="entry name" value="Umud Fragment, subunit A"/>
    <property type="match status" value="1"/>
</dbReference>